<dbReference type="Proteomes" id="UP000674318">
    <property type="component" value="Unassembled WGS sequence"/>
</dbReference>
<feature type="region of interest" description="Disordered" evidence="1">
    <location>
        <begin position="1"/>
        <end position="131"/>
    </location>
</feature>
<dbReference type="RefSeq" id="XP_067758284.1">
    <property type="nucleotide sequence ID" value="XM_067901282.1"/>
</dbReference>
<protein>
    <submittedName>
        <fullName evidence="2">Uncharacterized protein</fullName>
    </submittedName>
</protein>
<comment type="caution">
    <text evidence="2">The sequence shown here is derived from an EMBL/GenBank/DDBJ whole genome shotgun (WGS) entry which is preliminary data.</text>
</comment>
<proteinExistence type="predicted"/>
<feature type="compositionally biased region" description="Low complexity" evidence="1">
    <location>
        <begin position="111"/>
        <end position="127"/>
    </location>
</feature>
<dbReference type="AlphaFoldDB" id="A0A836ICK0"/>
<dbReference type="EMBL" id="JAFJZO010000016">
    <property type="protein sequence ID" value="KAG5508816.1"/>
    <property type="molecule type" value="Genomic_DNA"/>
</dbReference>
<feature type="compositionally biased region" description="Basic and acidic residues" evidence="1">
    <location>
        <begin position="40"/>
        <end position="85"/>
    </location>
</feature>
<organism evidence="2 3">
    <name type="scientific">Porcisia hertigi</name>
    <dbReference type="NCBI Taxonomy" id="2761500"/>
    <lineage>
        <taxon>Eukaryota</taxon>
        <taxon>Discoba</taxon>
        <taxon>Euglenozoa</taxon>
        <taxon>Kinetoplastea</taxon>
        <taxon>Metakinetoplastina</taxon>
        <taxon>Trypanosomatida</taxon>
        <taxon>Trypanosomatidae</taxon>
        <taxon>Leishmaniinae</taxon>
        <taxon>Porcisia</taxon>
    </lineage>
</organism>
<dbReference type="KEGG" id="phet:94291359"/>
<reference evidence="2 3" key="1">
    <citation type="submission" date="2021-02" db="EMBL/GenBank/DDBJ databases">
        <title>Porcisia hertigi Genome sequencing and assembly.</title>
        <authorList>
            <person name="Almutairi H."/>
            <person name="Gatherer D."/>
        </authorList>
    </citation>
    <scope>NUCLEOTIDE SEQUENCE [LARGE SCALE GENOMIC DNA]</scope>
    <source>
        <strain evidence="2 3">C119</strain>
    </source>
</reference>
<evidence type="ECO:0000256" key="1">
    <source>
        <dbReference type="SAM" id="MobiDB-lite"/>
    </source>
</evidence>
<gene>
    <name evidence="2" type="ORF">JKF63_05318</name>
</gene>
<evidence type="ECO:0000313" key="2">
    <source>
        <dbReference type="EMBL" id="KAG5508816.1"/>
    </source>
</evidence>
<feature type="compositionally biased region" description="Basic and acidic residues" evidence="1">
    <location>
        <begin position="241"/>
        <end position="251"/>
    </location>
</feature>
<feature type="region of interest" description="Disordered" evidence="1">
    <location>
        <begin position="202"/>
        <end position="251"/>
    </location>
</feature>
<accession>A0A836ICK0</accession>
<dbReference type="GeneID" id="94291359"/>
<feature type="region of interest" description="Disordered" evidence="1">
    <location>
        <begin position="299"/>
        <end position="320"/>
    </location>
</feature>
<name>A0A836ICK0_9TRYP</name>
<keyword evidence="3" id="KW-1185">Reference proteome</keyword>
<dbReference type="OrthoDB" id="264183at2759"/>
<evidence type="ECO:0000313" key="3">
    <source>
        <dbReference type="Proteomes" id="UP000674318"/>
    </source>
</evidence>
<sequence>MEHLEGHTTKQTYVTRYRTDVDPRTLPDFATRGTVPAAEGGRDGGVREERRENMKDIHLPSHSHEGHRHELRHSRDSPPFHDDGAPPRGHGYRPPPSFAPYANEHGYNEVSASASSGTASRSIAASSTDDRSLHRLRKKYTTTTVTTVTTTTILLPKMQEAYVLAPAITSHQTCNQGNEKDAQISDVSRGGVMYEDTRPLLQRPYGEGRDDSSGSGRGGLLEHTNVVVDDSIVPSKPQPGRHGEGSRPWEFHQHTTNQVGVEESREGLPTLQDLGIQSFFDKNGVANGSLMPERREAPYTTSAHHHLNNATPQQQQQQQPWVAAETRYEVEGGKRHY</sequence>